<gene>
    <name evidence="8" type="ORF">NE695_00960</name>
</gene>
<comment type="cofactor">
    <cofactor evidence="1">
        <name>pyridoxal 5'-phosphate</name>
        <dbReference type="ChEBI" id="CHEBI:597326"/>
    </cofactor>
</comment>
<keyword evidence="5" id="KW-0456">Lyase</keyword>
<feature type="domain" description="Orn/Lys/Arg decarboxylases family 1 pyridoxal-P attachment site" evidence="6">
    <location>
        <begin position="37"/>
        <end position="292"/>
    </location>
</feature>
<dbReference type="RefSeq" id="WP_187127704.1">
    <property type="nucleotide sequence ID" value="NZ_CABKVV010000013.1"/>
</dbReference>
<evidence type="ECO:0000313" key="9">
    <source>
        <dbReference type="Proteomes" id="UP001524473"/>
    </source>
</evidence>
<dbReference type="InterPro" id="IPR000310">
    <property type="entry name" value="Orn/Lys/Arg_deCO2ase_major_dom"/>
</dbReference>
<dbReference type="InterPro" id="IPR052357">
    <property type="entry name" value="Orn_Lys_Arg_decarboxylase-I"/>
</dbReference>
<comment type="similarity">
    <text evidence="2">Belongs to the Orn/Lys/Arg decarboxylase class-I family.</text>
</comment>
<evidence type="ECO:0000259" key="6">
    <source>
        <dbReference type="Pfam" id="PF01276"/>
    </source>
</evidence>
<dbReference type="Gene3D" id="3.40.640.10">
    <property type="entry name" value="Type I PLP-dependent aspartate aminotransferase-like (Major domain)"/>
    <property type="match status" value="1"/>
</dbReference>
<evidence type="ECO:0000256" key="3">
    <source>
        <dbReference type="ARBA" id="ARBA00022793"/>
    </source>
</evidence>
<dbReference type="GeneID" id="90532234"/>
<comment type="caution">
    <text evidence="8">The sequence shown here is derived from an EMBL/GenBank/DDBJ whole genome shotgun (WGS) entry which is preliminary data.</text>
</comment>
<evidence type="ECO:0000256" key="4">
    <source>
        <dbReference type="ARBA" id="ARBA00022898"/>
    </source>
</evidence>
<evidence type="ECO:0000259" key="7">
    <source>
        <dbReference type="Pfam" id="PF03711"/>
    </source>
</evidence>
<dbReference type="InterPro" id="IPR015421">
    <property type="entry name" value="PyrdxlP-dep_Trfase_major"/>
</dbReference>
<dbReference type="PANTHER" id="PTHR43277:SF4">
    <property type="entry name" value="ARGININE DECARBOXYLASE"/>
    <property type="match status" value="1"/>
</dbReference>
<evidence type="ECO:0000256" key="5">
    <source>
        <dbReference type="ARBA" id="ARBA00023239"/>
    </source>
</evidence>
<dbReference type="InterPro" id="IPR015424">
    <property type="entry name" value="PyrdxlP-dep_Trfase"/>
</dbReference>
<accession>A0ABT1RUY8</accession>
<keyword evidence="9" id="KW-1185">Reference proteome</keyword>
<evidence type="ECO:0000256" key="2">
    <source>
        <dbReference type="ARBA" id="ARBA00010671"/>
    </source>
</evidence>
<evidence type="ECO:0000256" key="1">
    <source>
        <dbReference type="ARBA" id="ARBA00001933"/>
    </source>
</evidence>
<dbReference type="Pfam" id="PF03711">
    <property type="entry name" value="OKR_DC_1_C"/>
    <property type="match status" value="1"/>
</dbReference>
<name>A0ABT1RUY8_9FIRM</name>
<proteinExistence type="inferred from homology"/>
<feature type="domain" description="Orn/Lys/Arg decarboxylase C-terminal" evidence="7">
    <location>
        <begin position="388"/>
        <end position="437"/>
    </location>
</feature>
<dbReference type="Pfam" id="PF01276">
    <property type="entry name" value="OKR_DC_1"/>
    <property type="match status" value="1"/>
</dbReference>
<dbReference type="Proteomes" id="UP001524473">
    <property type="component" value="Unassembled WGS sequence"/>
</dbReference>
<dbReference type="EMBL" id="JANFZH010000001">
    <property type="protein sequence ID" value="MCQ4838481.1"/>
    <property type="molecule type" value="Genomic_DNA"/>
</dbReference>
<evidence type="ECO:0000313" key="8">
    <source>
        <dbReference type="EMBL" id="MCQ4838481.1"/>
    </source>
</evidence>
<protein>
    <submittedName>
        <fullName evidence="8">Amino acid decarboxylase</fullName>
    </submittedName>
</protein>
<organism evidence="8 9">
    <name type="scientific">Neglectibacter timonensis</name>
    <dbReference type="NCBI Taxonomy" id="1776382"/>
    <lineage>
        <taxon>Bacteria</taxon>
        <taxon>Bacillati</taxon>
        <taxon>Bacillota</taxon>
        <taxon>Clostridia</taxon>
        <taxon>Eubacteriales</taxon>
        <taxon>Oscillospiraceae</taxon>
        <taxon>Neglectibacter</taxon>
    </lineage>
</organism>
<dbReference type="InterPro" id="IPR008286">
    <property type="entry name" value="Prn/Lys/Arg_de-COase_C"/>
</dbReference>
<keyword evidence="4" id="KW-0663">Pyridoxal phosphate</keyword>
<keyword evidence="3" id="KW-0210">Decarboxylase</keyword>
<dbReference type="SUPFAM" id="SSF53383">
    <property type="entry name" value="PLP-dependent transferases"/>
    <property type="match status" value="1"/>
</dbReference>
<reference evidence="8 9" key="1">
    <citation type="submission" date="2022-06" db="EMBL/GenBank/DDBJ databases">
        <title>Isolation of gut microbiota from human fecal samples.</title>
        <authorList>
            <person name="Pamer E.G."/>
            <person name="Barat B."/>
            <person name="Waligurski E."/>
            <person name="Medina S."/>
            <person name="Paddock L."/>
            <person name="Mostad J."/>
        </authorList>
    </citation>
    <scope>NUCLEOTIDE SEQUENCE [LARGE SCALE GENOMIC DNA]</scope>
    <source>
        <strain evidence="8 9">DFI.9.73</strain>
    </source>
</reference>
<dbReference type="PANTHER" id="PTHR43277">
    <property type="entry name" value="ARGININE DECARBOXYLASE"/>
    <property type="match status" value="1"/>
</dbReference>
<dbReference type="Gene3D" id="3.90.100.10">
    <property type="entry name" value="Orn/Lys/Arg decarboxylase, C-terminal domain"/>
    <property type="match status" value="1"/>
</dbReference>
<sequence>MNTPVVDFVDQYLQKDLSRLHMPGHKGQGFLGCEARDITEIPGADVLDQACGIIAESEANAAALFQTGRTFYSTEGSSLSVKAMLALAAGNAVQEGERPLILAARNVHKTFLYGCALLDLDVEWLYPEQGQSLCSCPVSPGELSRRLSALQKKPAAVYVTSPDYLGNILDIRGLAEVCRAHSLPLLVDNAHGAYLQFLEPSLHPIALGAAMCCDSAHKTLPVLTGGAYLHISQNAPAAYLSGARGALSLFTSTSPSYLILQSLDLCNRYLAQGYREKLEACIRRVSILKEELELAGWRTGGGEPLKLTLYCRESGCTGMEAAALLRANNVEPELADWEHVVLMFTPESREADFRRVLEALRSGPPDSRRLSAPEWPPVLPSRRMSIRRAVLAPHETVPAEQAAGRICGAPVVSCPPAVPIAVSGEEITEAAAALFRYYGIDNVEVVQQA</sequence>